<feature type="compositionally biased region" description="Basic and acidic residues" evidence="1">
    <location>
        <begin position="99"/>
        <end position="109"/>
    </location>
</feature>
<accession>A0A0B7A5L2</accession>
<feature type="compositionally biased region" description="Basic and acidic residues" evidence="1">
    <location>
        <begin position="20"/>
        <end position="42"/>
    </location>
</feature>
<reference evidence="2" key="1">
    <citation type="submission" date="2014-12" db="EMBL/GenBank/DDBJ databases">
        <title>Insight into the proteome of Arion vulgaris.</title>
        <authorList>
            <person name="Aradska J."/>
            <person name="Bulat T."/>
            <person name="Smidak R."/>
            <person name="Sarate P."/>
            <person name="Gangsoo J."/>
            <person name="Sialana F."/>
            <person name="Bilban M."/>
            <person name="Lubec G."/>
        </authorList>
    </citation>
    <scope>NUCLEOTIDE SEQUENCE</scope>
    <source>
        <tissue evidence="2">Skin</tissue>
    </source>
</reference>
<name>A0A0B7A5L2_9EUPU</name>
<feature type="compositionally biased region" description="Basic and acidic residues" evidence="1">
    <location>
        <begin position="119"/>
        <end position="137"/>
    </location>
</feature>
<gene>
    <name evidence="2" type="primary">ORF94723</name>
</gene>
<feature type="region of interest" description="Disordered" evidence="1">
    <location>
        <begin position="20"/>
        <end position="59"/>
    </location>
</feature>
<dbReference type="EMBL" id="HACG01028405">
    <property type="protein sequence ID" value="CEK75270.1"/>
    <property type="molecule type" value="Transcribed_RNA"/>
</dbReference>
<evidence type="ECO:0000256" key="1">
    <source>
        <dbReference type="SAM" id="MobiDB-lite"/>
    </source>
</evidence>
<protein>
    <submittedName>
        <fullName evidence="2">Uncharacterized protein</fullName>
    </submittedName>
</protein>
<dbReference type="AlphaFoldDB" id="A0A0B7A5L2"/>
<feature type="region of interest" description="Disordered" evidence="1">
    <location>
        <begin position="92"/>
        <end position="148"/>
    </location>
</feature>
<organism evidence="2">
    <name type="scientific">Arion vulgaris</name>
    <dbReference type="NCBI Taxonomy" id="1028688"/>
    <lineage>
        <taxon>Eukaryota</taxon>
        <taxon>Metazoa</taxon>
        <taxon>Spiralia</taxon>
        <taxon>Lophotrochozoa</taxon>
        <taxon>Mollusca</taxon>
        <taxon>Gastropoda</taxon>
        <taxon>Heterobranchia</taxon>
        <taxon>Euthyneura</taxon>
        <taxon>Panpulmonata</taxon>
        <taxon>Eupulmonata</taxon>
        <taxon>Stylommatophora</taxon>
        <taxon>Helicina</taxon>
        <taxon>Arionoidea</taxon>
        <taxon>Arionidae</taxon>
        <taxon>Arion</taxon>
    </lineage>
</organism>
<proteinExistence type="predicted"/>
<evidence type="ECO:0000313" key="2">
    <source>
        <dbReference type="EMBL" id="CEK75270.1"/>
    </source>
</evidence>
<sequence length="194" mass="22393">MDVHIMEQIIQAYPLVAKISSEKKEDDKDKDKKKNKEHSKEKEKKKKKPTEEDLVKSPPTFTTIASFHFPLMSLLNGEYGCQNTFRKAHESSQIVDMSKSNEDISENLKVKKAPLPKSPPEKKIDSRKQSKDKDMGGKKIKGRQLTDRDSHEHIPLHLELELSVRLHHWLKVSDSYKDRKDSTTIIKMETVTSS</sequence>